<evidence type="ECO:0000256" key="4">
    <source>
        <dbReference type="ARBA" id="ARBA00009317"/>
    </source>
</evidence>
<dbReference type="PANTHER" id="PTHR10571">
    <property type="entry name" value="UDP-N-ACETYLGLUCOSAMINE--DOLICHYL-PHOSPHATE N-ACETYLGLUCOSAMINEPHOSPHOTRANSFERASE"/>
    <property type="match status" value="1"/>
</dbReference>
<comment type="similarity">
    <text evidence="4">Belongs to the glycosyltransferase 4 family.</text>
</comment>
<evidence type="ECO:0000256" key="11">
    <source>
        <dbReference type="ARBA" id="ARBA00022824"/>
    </source>
</evidence>
<dbReference type="EC" id="2.7.8.15" evidence="5"/>
<feature type="transmembrane region" description="Helical" evidence="19">
    <location>
        <begin position="12"/>
        <end position="30"/>
    </location>
</feature>
<sequence>MSSNTEITPAWHLFLFTLVGACSGLIYTVFKGDGEPLLASLGFSGIAFAATYCMICWLGDAFKRVGFKGRDRSKRDQREIPETMGAVCAVIYLFTMILFLPFPFYEYLVKSTSGGGNRDLTVEETYTGRTLHRFPHNKLGEYLSALLSLQSMAILGVADDLFDIRWRHKLFLPAIAAIPMLVVYYVDFGVTNVVVPFRLQPYLGQLLNLSWGYYIYMALVAIFCPNAINIYAGINGLEVGQSIVVASAIIANDMLYISVPGHPATSAHLLSLYFLVPFLGVSLALWLHNKYPSKVFVGDTYCYFAGMTFAVVGILGHFSKTLLLCFLPQLFNAAYSLPQLLHIVPCPRHRMPKFNPRTGLLHASTATFKSPPRPVIATILRLLSKLRLVQLHEQDGEIVECSNLTAMNLFLVHFGPMREDRVTEWLLGIQVLSCAVGLFVRHQLALWVFPHDNLRFSMGSFMPAAEAV</sequence>
<evidence type="ECO:0000256" key="5">
    <source>
        <dbReference type="ARBA" id="ARBA00013225"/>
    </source>
</evidence>
<dbReference type="GO" id="GO:0005789">
    <property type="term" value="C:endoplasmic reticulum membrane"/>
    <property type="evidence" value="ECO:0007669"/>
    <property type="project" value="UniProtKB-SubCell"/>
</dbReference>
<feature type="transmembrane region" description="Helical" evidence="19">
    <location>
        <begin position="83"/>
        <end position="105"/>
    </location>
</feature>
<comment type="function">
    <text evidence="17">UDP-N-acetylglucosamine--dolichyl-phosphate N-acetylglucosaminephosphotransferase that operates in the biosynthetic pathway of dolichol-linked oligosaccharides, the glycan precursors employed in protein asparagine (N)-glycosylation. The assembly of dolichol-linked oligosaccharides begins on the cytosolic side of the endoplasmic reticulum membrane and finishes in its lumen. The sequential addition of sugars to dolichol pyrophosphate produces dolichol-linked oligosaccharides containing fourteen sugars, including two GlcNAcs, nine mannoses and three glucoses. Once assembled, the oligosaccharide is transferred from the lipid to nascent proteins by oligosaccharyltransferases. Catalyzes the initial step of dolichol-linked oligosaccharide biosynthesis, transfering GlcNAc-1-P from cytosolic UDP-GlcNAc onto the carrier lipid dolichyl phosphate (P-dolichol), yielding GlcNAc-P-P-dolichol embedded in the cytoplasmic leaflet of the endoplasmic reticulum membrane.</text>
</comment>
<dbReference type="InterPro" id="IPR000715">
    <property type="entry name" value="Glycosyl_transferase_4"/>
</dbReference>
<evidence type="ECO:0000256" key="15">
    <source>
        <dbReference type="ARBA" id="ARBA00029567"/>
    </source>
</evidence>
<comment type="subcellular location">
    <subcellularLocation>
        <location evidence="2">Endoplasmic reticulum membrane</location>
        <topology evidence="2">Multi-pass membrane protein</topology>
    </subcellularLocation>
</comment>
<feature type="transmembrane region" description="Helical" evidence="19">
    <location>
        <begin position="239"/>
        <end position="258"/>
    </location>
</feature>
<keyword evidence="9 19" id="KW-0812">Transmembrane</keyword>
<feature type="transmembrane region" description="Helical" evidence="19">
    <location>
        <begin position="36"/>
        <end position="62"/>
    </location>
</feature>
<organism evidence="20 21">
    <name type="scientific">Ascodesmis nigricans</name>
    <dbReference type="NCBI Taxonomy" id="341454"/>
    <lineage>
        <taxon>Eukaryota</taxon>
        <taxon>Fungi</taxon>
        <taxon>Dikarya</taxon>
        <taxon>Ascomycota</taxon>
        <taxon>Pezizomycotina</taxon>
        <taxon>Pezizomycetes</taxon>
        <taxon>Pezizales</taxon>
        <taxon>Ascodesmidaceae</taxon>
        <taxon>Ascodesmis</taxon>
    </lineage>
</organism>
<dbReference type="InterPro" id="IPR033895">
    <property type="entry name" value="GPT"/>
</dbReference>
<comment type="catalytic activity">
    <reaction evidence="18">
        <text>a di-trans,poly-cis-dolichyl phosphate + UDP-N-acetyl-alpha-D-glucosamine = an N-acetyl-alpha-D-glucosaminyl-diphospho-di-trans,poly-cis-dolichol + UMP</text>
        <dbReference type="Rhea" id="RHEA:13289"/>
        <dbReference type="Rhea" id="RHEA-COMP:19498"/>
        <dbReference type="Rhea" id="RHEA-COMP:19507"/>
        <dbReference type="ChEBI" id="CHEBI:57683"/>
        <dbReference type="ChEBI" id="CHEBI:57705"/>
        <dbReference type="ChEBI" id="CHEBI:57865"/>
        <dbReference type="ChEBI" id="CHEBI:58427"/>
        <dbReference type="EC" id="2.7.8.15"/>
    </reaction>
    <physiologicalReaction direction="left-to-right" evidence="18">
        <dbReference type="Rhea" id="RHEA:13290"/>
    </physiologicalReaction>
</comment>
<dbReference type="GO" id="GO:0046872">
    <property type="term" value="F:metal ion binding"/>
    <property type="evidence" value="ECO:0007669"/>
    <property type="project" value="UniProtKB-KW"/>
</dbReference>
<feature type="transmembrane region" description="Helical" evidence="19">
    <location>
        <begin position="211"/>
        <end position="232"/>
    </location>
</feature>
<dbReference type="EMBL" id="ML220113">
    <property type="protein sequence ID" value="TGZ84103.1"/>
    <property type="molecule type" value="Genomic_DNA"/>
</dbReference>
<evidence type="ECO:0000256" key="13">
    <source>
        <dbReference type="ARBA" id="ARBA00022989"/>
    </source>
</evidence>
<feature type="transmembrane region" description="Helical" evidence="19">
    <location>
        <begin position="300"/>
        <end position="318"/>
    </location>
</feature>
<feature type="transmembrane region" description="Helical" evidence="19">
    <location>
        <begin position="270"/>
        <end position="288"/>
    </location>
</feature>
<dbReference type="FunCoup" id="A0A4S2N4N2">
    <property type="interactions" value="509"/>
</dbReference>
<keyword evidence="14 19" id="KW-0472">Membrane</keyword>
<keyword evidence="21" id="KW-1185">Reference proteome</keyword>
<keyword evidence="10" id="KW-0479">Metal-binding</keyword>
<gene>
    <name evidence="20" type="ORF">EX30DRAFT_327895</name>
</gene>
<dbReference type="AlphaFoldDB" id="A0A4S2N4N2"/>
<evidence type="ECO:0000256" key="2">
    <source>
        <dbReference type="ARBA" id="ARBA00004477"/>
    </source>
</evidence>
<reference evidence="20 21" key="1">
    <citation type="submission" date="2019-04" db="EMBL/GenBank/DDBJ databases">
        <title>Comparative genomics and transcriptomics to analyze fruiting body development in filamentous ascomycetes.</title>
        <authorList>
            <consortium name="DOE Joint Genome Institute"/>
            <person name="Lutkenhaus R."/>
            <person name="Traeger S."/>
            <person name="Breuer J."/>
            <person name="Kuo A."/>
            <person name="Lipzen A."/>
            <person name="Pangilinan J."/>
            <person name="Dilworth D."/>
            <person name="Sandor L."/>
            <person name="Poggeler S."/>
            <person name="Barry K."/>
            <person name="Grigoriev I.V."/>
            <person name="Nowrousian M."/>
        </authorList>
    </citation>
    <scope>NUCLEOTIDE SEQUENCE [LARGE SCALE GENOMIC DNA]</scope>
    <source>
        <strain evidence="20 21">CBS 389.68</strain>
    </source>
</reference>
<accession>A0A4S2N4N2</accession>
<dbReference type="InParanoid" id="A0A4S2N4N2"/>
<evidence type="ECO:0000256" key="18">
    <source>
        <dbReference type="ARBA" id="ARBA00045078"/>
    </source>
</evidence>
<dbReference type="PANTHER" id="PTHR10571:SF0">
    <property type="entry name" value="UDP-N-ACETYLGLUCOSAMINE--DOLICHYL-PHOSPHATE N-ACETYLGLUCOSAMINEPHOSPHOTRANSFERASE"/>
    <property type="match status" value="1"/>
</dbReference>
<keyword evidence="12" id="KW-0460">Magnesium</keyword>
<evidence type="ECO:0000256" key="12">
    <source>
        <dbReference type="ARBA" id="ARBA00022842"/>
    </source>
</evidence>
<dbReference type="GO" id="GO:0006488">
    <property type="term" value="P:dolichol-linked oligosaccharide biosynthetic process"/>
    <property type="evidence" value="ECO:0007669"/>
    <property type="project" value="InterPro"/>
</dbReference>
<evidence type="ECO:0000256" key="7">
    <source>
        <dbReference type="ARBA" id="ARBA00022676"/>
    </source>
</evidence>
<proteinExistence type="inferred from homology"/>
<feature type="transmembrane region" description="Helical" evidence="19">
    <location>
        <begin position="170"/>
        <end position="191"/>
    </location>
</feature>
<evidence type="ECO:0000256" key="3">
    <source>
        <dbReference type="ARBA" id="ARBA00004922"/>
    </source>
</evidence>
<evidence type="ECO:0000256" key="1">
    <source>
        <dbReference type="ARBA" id="ARBA00001946"/>
    </source>
</evidence>
<dbReference type="GO" id="GO:0003975">
    <property type="term" value="F:UDP-N-acetylglucosamine-dolichyl-phosphate N-acetylglucosaminephosphotransferase activity"/>
    <property type="evidence" value="ECO:0007669"/>
    <property type="project" value="UniProtKB-EC"/>
</dbReference>
<evidence type="ECO:0000256" key="10">
    <source>
        <dbReference type="ARBA" id="ARBA00022723"/>
    </source>
</evidence>
<evidence type="ECO:0000256" key="14">
    <source>
        <dbReference type="ARBA" id="ARBA00023136"/>
    </source>
</evidence>
<comment type="pathway">
    <text evidence="3">Protein modification; protein glycosylation.</text>
</comment>
<keyword evidence="13 19" id="KW-1133">Transmembrane helix</keyword>
<evidence type="ECO:0000313" key="20">
    <source>
        <dbReference type="EMBL" id="TGZ84103.1"/>
    </source>
</evidence>
<name>A0A4S2N4N2_9PEZI</name>
<evidence type="ECO:0000256" key="9">
    <source>
        <dbReference type="ARBA" id="ARBA00022692"/>
    </source>
</evidence>
<dbReference type="CDD" id="cd06855">
    <property type="entry name" value="GT_GPT_euk"/>
    <property type="match status" value="1"/>
</dbReference>
<evidence type="ECO:0000256" key="16">
    <source>
        <dbReference type="ARBA" id="ARBA00033238"/>
    </source>
</evidence>
<feature type="transmembrane region" description="Helical" evidence="19">
    <location>
        <begin position="139"/>
        <end position="158"/>
    </location>
</feature>
<keyword evidence="8" id="KW-0808">Transferase</keyword>
<dbReference type="STRING" id="341454.A0A4S2N4N2"/>
<comment type="cofactor">
    <cofactor evidence="1">
        <name>Mg(2+)</name>
        <dbReference type="ChEBI" id="CHEBI:18420"/>
    </cofactor>
</comment>
<dbReference type="UniPathway" id="UPA00378"/>
<dbReference type="OrthoDB" id="10262326at2759"/>
<dbReference type="Proteomes" id="UP000298138">
    <property type="component" value="Unassembled WGS sequence"/>
</dbReference>
<evidence type="ECO:0000256" key="6">
    <source>
        <dbReference type="ARBA" id="ARBA00017659"/>
    </source>
</evidence>
<protein>
    <recommendedName>
        <fullName evidence="6">UDP-N-acetylglucosamine--dolichyl-phosphate N-acetylglucosaminephosphotransferase</fullName>
        <ecNumber evidence="5">2.7.8.15</ecNumber>
    </recommendedName>
    <alternativeName>
        <fullName evidence="15">GlcNAc-1-P transferase</fullName>
    </alternativeName>
    <alternativeName>
        <fullName evidence="16">N-acetylglucosamine-1-phosphate transferase</fullName>
    </alternativeName>
</protein>
<dbReference type="GO" id="GO:0016757">
    <property type="term" value="F:glycosyltransferase activity"/>
    <property type="evidence" value="ECO:0007669"/>
    <property type="project" value="UniProtKB-KW"/>
</dbReference>
<keyword evidence="11" id="KW-0256">Endoplasmic reticulum</keyword>
<evidence type="ECO:0000256" key="19">
    <source>
        <dbReference type="SAM" id="Phobius"/>
    </source>
</evidence>
<evidence type="ECO:0000256" key="8">
    <source>
        <dbReference type="ARBA" id="ARBA00022679"/>
    </source>
</evidence>
<dbReference type="Pfam" id="PF00953">
    <property type="entry name" value="Glycos_transf_4"/>
    <property type="match status" value="1"/>
</dbReference>
<keyword evidence="7" id="KW-0328">Glycosyltransferase</keyword>
<evidence type="ECO:0000313" key="21">
    <source>
        <dbReference type="Proteomes" id="UP000298138"/>
    </source>
</evidence>
<evidence type="ECO:0000256" key="17">
    <source>
        <dbReference type="ARBA" id="ARBA00044717"/>
    </source>
</evidence>